<dbReference type="PANTHER" id="PTHR38788">
    <property type="entry name" value="CLR5 DOMAIN-CONTAINING PROTEIN"/>
    <property type="match status" value="1"/>
</dbReference>
<dbReference type="InterPro" id="IPR057940">
    <property type="entry name" value="Tri-helical_dom"/>
</dbReference>
<feature type="domain" description="Tri-helical" evidence="3">
    <location>
        <begin position="244"/>
        <end position="337"/>
    </location>
</feature>
<dbReference type="PANTHER" id="PTHR38788:SF5">
    <property type="entry name" value="CLR5 DOMAIN-CONTAINING PROTEIN"/>
    <property type="match status" value="1"/>
</dbReference>
<dbReference type="OrthoDB" id="4115389at2759"/>
<name>A0A6A5XY80_9PLEO</name>
<dbReference type="InterPro" id="IPR056669">
    <property type="entry name" value="DUF7767"/>
</dbReference>
<dbReference type="AlphaFoldDB" id="A0A6A5XY80"/>
<feature type="compositionally biased region" description="Basic and acidic residues" evidence="1">
    <location>
        <begin position="141"/>
        <end position="161"/>
    </location>
</feature>
<proteinExistence type="predicted"/>
<protein>
    <submittedName>
        <fullName evidence="5">Uncharacterized protein</fullName>
    </submittedName>
</protein>
<keyword evidence="6" id="KW-1185">Reference proteome</keyword>
<feature type="domain" description="Clr5" evidence="2">
    <location>
        <begin position="1"/>
        <end position="52"/>
    </location>
</feature>
<dbReference type="GeneID" id="54288331"/>
<feature type="domain" description="DUF7767" evidence="4">
    <location>
        <begin position="537"/>
        <end position="631"/>
    </location>
</feature>
<accession>A0A6A5XY80</accession>
<dbReference type="Pfam" id="PF24465">
    <property type="entry name" value="Tri-helical"/>
    <property type="match status" value="2"/>
</dbReference>
<evidence type="ECO:0000313" key="5">
    <source>
        <dbReference type="EMBL" id="KAF2017671.1"/>
    </source>
</evidence>
<feature type="compositionally biased region" description="Polar residues" evidence="1">
    <location>
        <begin position="163"/>
        <end position="179"/>
    </location>
</feature>
<evidence type="ECO:0000259" key="4">
    <source>
        <dbReference type="Pfam" id="PF24962"/>
    </source>
</evidence>
<evidence type="ECO:0000259" key="2">
    <source>
        <dbReference type="Pfam" id="PF14420"/>
    </source>
</evidence>
<sequence length="638" mass="71627">MVYNWDGKEADCFRLYVEEKKSMDEVIEFWEQRNFTPSKRAFQTQFKRWNFPSKQNLALKNSALIDRVKDLWEANTTQKEMLSTMQNEGFTINDRELTRLRLKYGWMLRDNTSRILKSKQKGASADQNHANAGIGSAENGDDARHSDADSTPKAGQEDPVHGQDSNEVPTEGALQSTIAESEPAPLDPEEALRRQARRQQLQIESAEKWSNRKRRRRTRGWANLPADAPGEPPRFPSETTIDESKAYLGLTNDLYRQIRDQFQALCMEEGIYKKTVAGPEKWGRVKDRLIRENAHLASTFHNDAGSRQQDVSIQGTSNFKALSLDVICMDVTKRMRTFDSRMGIPEAKTILGLNPEETRQIRKAFQDKLRNDHFTNKFEAGEQHWEDLKQAWVQDSPILRDTLSPGPADAKHAEKVKAVEVLARDVMKRFRDFKQRKDPSLKSQLPSGPGPGPAKPSMVPPLSSRRFRPTETADNNDQADAGLSTLSDASALQIDPSLLLAASNPSLMANADASNPTNAPPNQNQYLLSSQFYGGVPLPIYFRLHPHSTTSMPGKMIWLGILQAATVPEIRTLAMREHPGTVVMKIEGLIVHKAPGQADRETLITIDDDDELIAYLQHVAGGKATFVVLLGMGQTGYV</sequence>
<dbReference type="InterPro" id="IPR025676">
    <property type="entry name" value="Clr5_dom"/>
</dbReference>
<feature type="region of interest" description="Disordered" evidence="1">
    <location>
        <begin position="117"/>
        <end position="239"/>
    </location>
</feature>
<evidence type="ECO:0000313" key="6">
    <source>
        <dbReference type="Proteomes" id="UP000799778"/>
    </source>
</evidence>
<feature type="domain" description="Tri-helical" evidence="3">
    <location>
        <begin position="347"/>
        <end position="432"/>
    </location>
</feature>
<dbReference type="Proteomes" id="UP000799778">
    <property type="component" value="Unassembled WGS sequence"/>
</dbReference>
<dbReference type="Pfam" id="PF24962">
    <property type="entry name" value="DUF7767"/>
    <property type="match status" value="1"/>
</dbReference>
<feature type="region of interest" description="Disordered" evidence="1">
    <location>
        <begin position="432"/>
        <end position="482"/>
    </location>
</feature>
<organism evidence="5 6">
    <name type="scientific">Aaosphaeria arxii CBS 175.79</name>
    <dbReference type="NCBI Taxonomy" id="1450172"/>
    <lineage>
        <taxon>Eukaryota</taxon>
        <taxon>Fungi</taxon>
        <taxon>Dikarya</taxon>
        <taxon>Ascomycota</taxon>
        <taxon>Pezizomycotina</taxon>
        <taxon>Dothideomycetes</taxon>
        <taxon>Pleosporomycetidae</taxon>
        <taxon>Pleosporales</taxon>
        <taxon>Pleosporales incertae sedis</taxon>
        <taxon>Aaosphaeria</taxon>
    </lineage>
</organism>
<feature type="compositionally biased region" description="Polar residues" evidence="1">
    <location>
        <begin position="472"/>
        <end position="482"/>
    </location>
</feature>
<gene>
    <name evidence="5" type="ORF">BU24DRAFT_449296</name>
</gene>
<evidence type="ECO:0000259" key="3">
    <source>
        <dbReference type="Pfam" id="PF24465"/>
    </source>
</evidence>
<dbReference type="Pfam" id="PF14420">
    <property type="entry name" value="Clr5"/>
    <property type="match status" value="1"/>
</dbReference>
<dbReference type="EMBL" id="ML978068">
    <property type="protein sequence ID" value="KAF2017671.1"/>
    <property type="molecule type" value="Genomic_DNA"/>
</dbReference>
<dbReference type="RefSeq" id="XP_033386010.1">
    <property type="nucleotide sequence ID" value="XM_033530934.1"/>
</dbReference>
<evidence type="ECO:0000256" key="1">
    <source>
        <dbReference type="SAM" id="MobiDB-lite"/>
    </source>
</evidence>
<reference evidence="5" key="1">
    <citation type="journal article" date="2020" name="Stud. Mycol.">
        <title>101 Dothideomycetes genomes: a test case for predicting lifestyles and emergence of pathogens.</title>
        <authorList>
            <person name="Haridas S."/>
            <person name="Albert R."/>
            <person name="Binder M."/>
            <person name="Bloem J."/>
            <person name="Labutti K."/>
            <person name="Salamov A."/>
            <person name="Andreopoulos B."/>
            <person name="Baker S."/>
            <person name="Barry K."/>
            <person name="Bills G."/>
            <person name="Bluhm B."/>
            <person name="Cannon C."/>
            <person name="Castanera R."/>
            <person name="Culley D."/>
            <person name="Daum C."/>
            <person name="Ezra D."/>
            <person name="Gonzalez J."/>
            <person name="Henrissat B."/>
            <person name="Kuo A."/>
            <person name="Liang C."/>
            <person name="Lipzen A."/>
            <person name="Lutzoni F."/>
            <person name="Magnuson J."/>
            <person name="Mondo S."/>
            <person name="Nolan M."/>
            <person name="Ohm R."/>
            <person name="Pangilinan J."/>
            <person name="Park H.-J."/>
            <person name="Ramirez L."/>
            <person name="Alfaro M."/>
            <person name="Sun H."/>
            <person name="Tritt A."/>
            <person name="Yoshinaga Y."/>
            <person name="Zwiers L.-H."/>
            <person name="Turgeon B."/>
            <person name="Goodwin S."/>
            <person name="Spatafora J."/>
            <person name="Crous P."/>
            <person name="Grigoriev I."/>
        </authorList>
    </citation>
    <scope>NUCLEOTIDE SEQUENCE</scope>
    <source>
        <strain evidence="5">CBS 175.79</strain>
    </source>
</reference>